<dbReference type="InterPro" id="IPR022115">
    <property type="entry name" value="DUF3654"/>
</dbReference>
<gene>
    <name evidence="3" type="ORF">PFJ87_04g00140</name>
    <name evidence="4" type="ORF">PFJ87_05g00160</name>
    <name evidence="5" type="ORF">PFJ87_06g00140</name>
    <name evidence="6" type="ORF">PFJ87_09g00170</name>
</gene>
<protein>
    <submittedName>
        <fullName evidence="3">DUF1609 domain-containing protein</fullName>
    </submittedName>
</protein>
<dbReference type="Proteomes" id="UP001217963">
    <property type="component" value="Chromosome IX"/>
</dbReference>
<accession>A0ABY8CHI0</accession>
<feature type="compositionally biased region" description="Basic residues" evidence="2">
    <location>
        <begin position="338"/>
        <end position="348"/>
    </location>
</feature>
<name>A0ABY8CHI0_ENCHE</name>
<evidence type="ECO:0000313" key="3">
    <source>
        <dbReference type="EMBL" id="WEL38345.1"/>
    </source>
</evidence>
<evidence type="ECO:0000256" key="1">
    <source>
        <dbReference type="ARBA" id="ARBA00009465"/>
    </source>
</evidence>
<evidence type="ECO:0000313" key="7">
    <source>
        <dbReference type="Proteomes" id="UP001217963"/>
    </source>
</evidence>
<evidence type="ECO:0000256" key="2">
    <source>
        <dbReference type="SAM" id="MobiDB-lite"/>
    </source>
</evidence>
<organism evidence="3 7">
    <name type="scientific">Encephalitozoon hellem</name>
    <name type="common">Microsporidian parasite</name>
    <dbReference type="NCBI Taxonomy" id="27973"/>
    <lineage>
        <taxon>Eukaryota</taxon>
        <taxon>Fungi</taxon>
        <taxon>Fungi incertae sedis</taxon>
        <taxon>Microsporidia</taxon>
        <taxon>Unikaryonidae</taxon>
        <taxon>Encephalitozoon</taxon>
    </lineage>
</organism>
<proteinExistence type="inferred from homology"/>
<dbReference type="Proteomes" id="UP001217963">
    <property type="component" value="Chromosome VI"/>
</dbReference>
<dbReference type="EMBL" id="CP119065">
    <property type="protein sequence ID" value="WEL38345.1"/>
    <property type="molecule type" value="Genomic_DNA"/>
</dbReference>
<dbReference type="Pfam" id="PF12376">
    <property type="entry name" value="DUF3654"/>
    <property type="match status" value="1"/>
</dbReference>
<comment type="similarity">
    <text evidence="1">Belongs to the UPF0329 family.</text>
</comment>
<dbReference type="Proteomes" id="UP001217963">
    <property type="component" value="Chromosome V"/>
</dbReference>
<evidence type="ECO:0000313" key="6">
    <source>
        <dbReference type="EMBL" id="WEL39390.1"/>
    </source>
</evidence>
<dbReference type="Proteomes" id="UP001217963">
    <property type="component" value="Chromosome IV"/>
</dbReference>
<evidence type="ECO:0000313" key="5">
    <source>
        <dbReference type="EMBL" id="WEL38749.1"/>
    </source>
</evidence>
<dbReference type="InterPro" id="IPR011667">
    <property type="entry name" value="UPF0329"/>
</dbReference>
<reference evidence="3 7" key="1">
    <citation type="submission" date="2023-02" db="EMBL/GenBank/DDBJ databases">
        <title>Encephalitozoon hellem ATCC 50451 complete genome.</title>
        <authorList>
            <person name="Mascarenhas dos Santos A.C."/>
            <person name="Julian A.T."/>
            <person name="Pombert J.-F."/>
        </authorList>
    </citation>
    <scope>NUCLEOTIDE SEQUENCE [LARGE SCALE GENOMIC DNA]</scope>
    <source>
        <strain evidence="3 7">ATCC 50451</strain>
    </source>
</reference>
<evidence type="ECO:0000313" key="4">
    <source>
        <dbReference type="EMBL" id="WEL38548.1"/>
    </source>
</evidence>
<dbReference type="EMBL" id="CP119066">
    <property type="protein sequence ID" value="WEL38548.1"/>
    <property type="molecule type" value="Genomic_DNA"/>
</dbReference>
<dbReference type="Pfam" id="PF07753">
    <property type="entry name" value="DUF1609"/>
    <property type="match status" value="1"/>
</dbReference>
<sequence length="583" mass="66851">MKFDVVRISVLFGGMLCSSVIEKIGEGPIIEDDRKDIIVFPMIFFGNDVVVLPTTRFKDLSRDVAKERYAMNFMNHVSDMILLLMIPDMGGGERVDEIFSKILSNVMGERLRKISEDVLSVYKRGKNTFKEIVMMVCSRLLECDGKKEESRMMTVLGKRLICEGDRVIREMSDGMSVEERNERKAFCDMIKRYGEKCCDVKRWKRVMRAESIVCDGFASVYGKLLPEEILGLLGEGYCRKALKAKGLSGEKLDSKGYMEYGILDTELLLSAYDEHGHEVVEEIVKQMMMGKDGREIDSEYVEKIAQVVDERRRREEREASEHADKLLGEELLGKKSVRKAKKGKRSKKSLGGMEEEAESPESRDEELAGAVGGLSIEHQERKKGINHYRIHKRVLVWMRDVSSIKRALDRGKEEKWKGKSMDDIERQKITHDIVEVVRLLRSEDRDRFFMPGESWVENDVPRHRKVAVGVLEIAGERMTGIVEASSYKDKDGSDVIYHLMFRRTNVKEIGGVVSQGEDFSRKMESTSCGEFSESEDGSGFLYGKGMRCEVWHDFDKFVVTWGNRRNTREVLKRLTVLCRPKAI</sequence>
<feature type="region of interest" description="Disordered" evidence="2">
    <location>
        <begin position="338"/>
        <end position="368"/>
    </location>
</feature>
<dbReference type="EMBL" id="CP119067">
    <property type="protein sequence ID" value="WEL38749.1"/>
    <property type="molecule type" value="Genomic_DNA"/>
</dbReference>
<dbReference type="EMBL" id="CP119070">
    <property type="protein sequence ID" value="WEL39390.1"/>
    <property type="molecule type" value="Genomic_DNA"/>
</dbReference>
<keyword evidence="7" id="KW-1185">Reference proteome</keyword>